<dbReference type="OrthoDB" id="5432325at2"/>
<dbReference type="EMBL" id="SLWX01000001">
    <property type="protein sequence ID" value="TCO78415.1"/>
    <property type="molecule type" value="Genomic_DNA"/>
</dbReference>
<dbReference type="InterPro" id="IPR032389">
    <property type="entry name" value="GspB_C"/>
</dbReference>
<evidence type="ECO:0000313" key="5">
    <source>
        <dbReference type="Proteomes" id="UP000294980"/>
    </source>
</evidence>
<comment type="caution">
    <text evidence="4">The sequence shown here is derived from an EMBL/GenBank/DDBJ whole genome shotgun (WGS) entry which is preliminary data.</text>
</comment>
<name>A0A4R2LGH7_9GAMM</name>
<feature type="region of interest" description="Disordered" evidence="1">
    <location>
        <begin position="126"/>
        <end position="153"/>
    </location>
</feature>
<feature type="compositionally biased region" description="Low complexity" evidence="1">
    <location>
        <begin position="71"/>
        <end position="83"/>
    </location>
</feature>
<feature type="compositionally biased region" description="Acidic residues" evidence="1">
    <location>
        <begin position="132"/>
        <end position="153"/>
    </location>
</feature>
<evidence type="ECO:0000256" key="2">
    <source>
        <dbReference type="SAM" id="Phobius"/>
    </source>
</evidence>
<organism evidence="4 5">
    <name type="scientific">Chromatocurvus halotolerans</name>
    <dbReference type="NCBI Taxonomy" id="1132028"/>
    <lineage>
        <taxon>Bacteria</taxon>
        <taxon>Pseudomonadati</taxon>
        <taxon>Pseudomonadota</taxon>
        <taxon>Gammaproteobacteria</taxon>
        <taxon>Cellvibrionales</taxon>
        <taxon>Halieaceae</taxon>
        <taxon>Chromatocurvus</taxon>
    </lineage>
</organism>
<feature type="transmembrane region" description="Helical" evidence="2">
    <location>
        <begin position="38"/>
        <end position="58"/>
    </location>
</feature>
<gene>
    <name evidence="4" type="ORF">EV688_101232</name>
</gene>
<evidence type="ECO:0000313" key="4">
    <source>
        <dbReference type="EMBL" id="TCO78415.1"/>
    </source>
</evidence>
<feature type="domain" description="Type II secretion system protein GspB C-terminal" evidence="3">
    <location>
        <begin position="195"/>
        <end position="252"/>
    </location>
</feature>
<evidence type="ECO:0000259" key="3">
    <source>
        <dbReference type="Pfam" id="PF16537"/>
    </source>
</evidence>
<protein>
    <submittedName>
        <fullName evidence="4">Type II secretion system (T2SS) protein B</fullName>
    </submittedName>
</protein>
<keyword evidence="2" id="KW-1133">Transmembrane helix</keyword>
<keyword evidence="2" id="KW-0812">Transmembrane</keyword>
<reference evidence="4 5" key="1">
    <citation type="submission" date="2019-03" db="EMBL/GenBank/DDBJ databases">
        <title>Genomic Encyclopedia of Type Strains, Phase IV (KMG-IV): sequencing the most valuable type-strain genomes for metagenomic binning, comparative biology and taxonomic classification.</title>
        <authorList>
            <person name="Goeker M."/>
        </authorList>
    </citation>
    <scope>NUCLEOTIDE SEQUENCE [LARGE SCALE GENOMIC DNA]</scope>
    <source>
        <strain evidence="4 5">DSM 23344</strain>
    </source>
</reference>
<keyword evidence="2" id="KW-0472">Membrane</keyword>
<accession>A0A4R2LGH7</accession>
<dbReference type="Proteomes" id="UP000294980">
    <property type="component" value="Unassembled WGS sequence"/>
</dbReference>
<dbReference type="RefSeq" id="WP_117316529.1">
    <property type="nucleotide sequence ID" value="NZ_QQSW01000006.1"/>
</dbReference>
<proteinExistence type="predicted"/>
<keyword evidence="5" id="KW-1185">Reference proteome</keyword>
<dbReference type="Pfam" id="PF16537">
    <property type="entry name" value="T2SSB"/>
    <property type="match status" value="1"/>
</dbReference>
<evidence type="ECO:0000256" key="1">
    <source>
        <dbReference type="SAM" id="MobiDB-lite"/>
    </source>
</evidence>
<feature type="compositionally biased region" description="Low complexity" evidence="1">
    <location>
        <begin position="93"/>
        <end position="112"/>
    </location>
</feature>
<dbReference type="GO" id="GO:0015627">
    <property type="term" value="C:type II protein secretion system complex"/>
    <property type="evidence" value="ECO:0007669"/>
    <property type="project" value="InterPro"/>
</dbReference>
<dbReference type="AlphaFoldDB" id="A0A4R2LGH7"/>
<sequence>MSFILDALERSRQERDADDARLAAAACLAKQQAPRSPWVPVLLLGLGLALAVIAWLLLSRPDAVDGSRGQNAVATPPAAARLTPPVPLPVPSAPRSAPPSSAEIPAASNADAAGDAVRDLYRDARASPAPDKEDELPGEASDDAAADDEAVAETQAEADIDALVARAEAALDSRELAAHPAPMLEELSQAFRDGVPTLMYSQHDYRSSGESAVFINRERRREGESVDGVSVREILPDSVILSYRGTVFRLKALNSWVNL</sequence>
<feature type="region of interest" description="Disordered" evidence="1">
    <location>
        <begin position="64"/>
        <end position="112"/>
    </location>
</feature>